<dbReference type="InterPro" id="IPR052487">
    <property type="entry name" value="Galactose-binding_lectin"/>
</dbReference>
<dbReference type="InterPro" id="IPR019019">
    <property type="entry name" value="H-type_lectin_domain"/>
</dbReference>
<dbReference type="GO" id="GO:0070492">
    <property type="term" value="F:oligosaccharide binding"/>
    <property type="evidence" value="ECO:0007669"/>
    <property type="project" value="TreeGrafter"/>
</dbReference>
<dbReference type="GO" id="GO:0045335">
    <property type="term" value="C:phagocytic vesicle"/>
    <property type="evidence" value="ECO:0007669"/>
    <property type="project" value="TreeGrafter"/>
</dbReference>
<dbReference type="GO" id="GO:0046871">
    <property type="term" value="F:N-acetylgalactosamine binding"/>
    <property type="evidence" value="ECO:0007669"/>
    <property type="project" value="TreeGrafter"/>
</dbReference>
<evidence type="ECO:0000259" key="1">
    <source>
        <dbReference type="Pfam" id="PF09458"/>
    </source>
</evidence>
<dbReference type="GO" id="GO:0009986">
    <property type="term" value="C:cell surface"/>
    <property type="evidence" value="ECO:0007669"/>
    <property type="project" value="TreeGrafter"/>
</dbReference>
<dbReference type="EMBL" id="CP060010">
    <property type="protein sequence ID" value="QTN36512.1"/>
    <property type="molecule type" value="Genomic_DNA"/>
</dbReference>
<dbReference type="AlphaFoldDB" id="A0A975EQI5"/>
<dbReference type="PANTHER" id="PTHR46938">
    <property type="entry name" value="DISCOIDIN-1 SUBUNIT A-RELATED-RELATED"/>
    <property type="match status" value="1"/>
</dbReference>
<name>A0A975EQI5_9RHOB</name>
<proteinExistence type="predicted"/>
<dbReference type="Proteomes" id="UP000665026">
    <property type="component" value="Chromosome"/>
</dbReference>
<feature type="domain" description="H-type lectin" evidence="1">
    <location>
        <begin position="39"/>
        <end position="104"/>
    </location>
</feature>
<dbReference type="SUPFAM" id="SSF141086">
    <property type="entry name" value="Agglutinin HPA-like"/>
    <property type="match status" value="1"/>
</dbReference>
<dbReference type="KEGG" id="cact:HZ995_03045"/>
<dbReference type="GO" id="GO:0098636">
    <property type="term" value="C:protein complex involved in cell adhesion"/>
    <property type="evidence" value="ECO:0007669"/>
    <property type="project" value="TreeGrafter"/>
</dbReference>
<gene>
    <name evidence="2" type="ORF">HZ995_03045</name>
</gene>
<protein>
    <submittedName>
        <fullName evidence="2">H-type lectin domain-containing protein</fullName>
    </submittedName>
</protein>
<dbReference type="GO" id="GO:0030247">
    <property type="term" value="F:polysaccharide binding"/>
    <property type="evidence" value="ECO:0007669"/>
    <property type="project" value="TreeGrafter"/>
</dbReference>
<dbReference type="Pfam" id="PF09458">
    <property type="entry name" value="H_lectin"/>
    <property type="match status" value="1"/>
</dbReference>
<evidence type="ECO:0000313" key="2">
    <source>
        <dbReference type="EMBL" id="QTN36512.1"/>
    </source>
</evidence>
<organism evidence="2 3">
    <name type="scientific">Cognatishimia activa</name>
    <dbReference type="NCBI Taxonomy" id="1715691"/>
    <lineage>
        <taxon>Bacteria</taxon>
        <taxon>Pseudomonadati</taxon>
        <taxon>Pseudomonadota</taxon>
        <taxon>Alphaproteobacteria</taxon>
        <taxon>Rhodobacterales</taxon>
        <taxon>Paracoccaceae</taxon>
        <taxon>Cognatishimia</taxon>
    </lineage>
</organism>
<dbReference type="GO" id="GO:0098609">
    <property type="term" value="P:cell-cell adhesion"/>
    <property type="evidence" value="ECO:0007669"/>
    <property type="project" value="TreeGrafter"/>
</dbReference>
<accession>A0A975EQI5</accession>
<sequence length="115" mass="13106">MKKLRGKTLGIDQGEEQLFSDYDTGGDMWVSSGPRERRKRVKFSENYLSTPAVHVSLSLWDVSNGANLRADLTADSVDETGFDLVFKTWQDTQVARVRMSWIAFGEVEDEDNWDV</sequence>
<dbReference type="Gene3D" id="2.60.40.2080">
    <property type="match status" value="1"/>
</dbReference>
<evidence type="ECO:0000313" key="3">
    <source>
        <dbReference type="Proteomes" id="UP000665026"/>
    </source>
</evidence>
<reference evidence="2" key="1">
    <citation type="submission" date="2020-07" db="EMBL/GenBank/DDBJ databases">
        <title>Genome sequences of bacteria associated with the marine, planktonic diatom Thalassiosira profunda strain ECT2AJA-044.</title>
        <authorList>
            <person name="Gargas C.B."/>
            <person name="Roberts W.R."/>
            <person name="Alverson A.J."/>
        </authorList>
    </citation>
    <scope>NUCLEOTIDE SEQUENCE</scope>
    <source>
        <strain evidence="2">ECT2AJA-044</strain>
    </source>
</reference>
<dbReference type="InterPro" id="IPR037221">
    <property type="entry name" value="H-type_lectin_dom_sf"/>
</dbReference>
<dbReference type="RefSeq" id="WP_209357211.1">
    <property type="nucleotide sequence ID" value="NZ_CP060010.1"/>
</dbReference>